<dbReference type="PANTHER" id="PTHR40031">
    <property type="entry name" value="HYPOTHETICAL MEMBRANE SPANNING PROTEIN"/>
    <property type="match status" value="1"/>
</dbReference>
<feature type="transmembrane region" description="Helical" evidence="1">
    <location>
        <begin position="63"/>
        <end position="85"/>
    </location>
</feature>
<keyword evidence="1" id="KW-0812">Transmembrane</keyword>
<evidence type="ECO:0000313" key="3">
    <source>
        <dbReference type="Proteomes" id="UP001151071"/>
    </source>
</evidence>
<dbReference type="RefSeq" id="WP_029098537.1">
    <property type="nucleotide sequence ID" value="NZ_JAPYYP010000014.1"/>
</dbReference>
<organism evidence="2 3">
    <name type="scientific">Brevibacillus thermoruber</name>
    <dbReference type="NCBI Taxonomy" id="33942"/>
    <lineage>
        <taxon>Bacteria</taxon>
        <taxon>Bacillati</taxon>
        <taxon>Bacillota</taxon>
        <taxon>Bacilli</taxon>
        <taxon>Bacillales</taxon>
        <taxon>Paenibacillaceae</taxon>
        <taxon>Brevibacillus</taxon>
    </lineage>
</organism>
<feature type="transmembrane region" description="Helical" evidence="1">
    <location>
        <begin position="92"/>
        <end position="113"/>
    </location>
</feature>
<keyword evidence="3" id="KW-1185">Reference proteome</keyword>
<dbReference type="InterPro" id="IPR007404">
    <property type="entry name" value="YdjM-like"/>
</dbReference>
<dbReference type="GO" id="GO:0016787">
    <property type="term" value="F:hydrolase activity"/>
    <property type="evidence" value="ECO:0007669"/>
    <property type="project" value="UniProtKB-KW"/>
</dbReference>
<accession>A0A9X3TRW1</accession>
<dbReference type="Pfam" id="PF04307">
    <property type="entry name" value="YdjM"/>
    <property type="match status" value="1"/>
</dbReference>
<dbReference type="PANTHER" id="PTHR40031:SF1">
    <property type="entry name" value="MEMBRANE-BOUND METAL-DEPENDENT HYDROLASE"/>
    <property type="match status" value="1"/>
</dbReference>
<dbReference type="EMBL" id="JAPYYP010000014">
    <property type="protein sequence ID" value="MDA5109225.1"/>
    <property type="molecule type" value="Genomic_DNA"/>
</dbReference>
<keyword evidence="2" id="KW-0378">Hydrolase</keyword>
<keyword evidence="1" id="KW-1133">Transmembrane helix</keyword>
<keyword evidence="1" id="KW-0472">Membrane</keyword>
<dbReference type="InterPro" id="IPR053170">
    <property type="entry name" value="Transcription_regulator"/>
</dbReference>
<sequence>MDTVTHALIGAVLYRSIRTEHLSKAEKRALLFTSLAGSELPDIDVVSQLWDTGGQYLMWHRGITHSVFLVPVWAALLTAAARLWWRVADKRIFPLAMLAVFVHITTDIFNPWGTGYWEPFSRERVAIGTVPIIDLVMWAIILAGYLFSRFGRWPRHLVFRAAACLLVLEIASQTVQGLIVKHSFADRYDQVVLAADFLPGSYKVIGKQGTTVDIHRASVWSQPVLLHRLTSAEQADLTPLFAQNPAARTLYQWAPMVVVVDTPERLAVYDPRFWDRGGSFLYESIDK</sequence>
<feature type="transmembrane region" description="Helical" evidence="1">
    <location>
        <begin position="125"/>
        <end position="147"/>
    </location>
</feature>
<comment type="caution">
    <text evidence="2">The sequence shown here is derived from an EMBL/GenBank/DDBJ whole genome shotgun (WGS) entry which is preliminary data.</text>
</comment>
<proteinExistence type="predicted"/>
<evidence type="ECO:0000313" key="2">
    <source>
        <dbReference type="EMBL" id="MDA5109225.1"/>
    </source>
</evidence>
<evidence type="ECO:0000256" key="1">
    <source>
        <dbReference type="SAM" id="Phobius"/>
    </source>
</evidence>
<name>A0A9X3TRW1_9BACL</name>
<reference evidence="2" key="1">
    <citation type="submission" date="2022-12" db="EMBL/GenBank/DDBJ databases">
        <title>Draft genome sequence of the thermophilic strain Brevibacillus thermoruber HT42, isolated from Los Humeros, Puebla, Mexico, with biotechnological potential.</title>
        <authorList>
            <person name="Lara Sanchez J."/>
            <person name="Solis Palacios R."/>
            <person name="Bustos Baena A.S."/>
            <person name="Ruz Baez A.E."/>
            <person name="Espinosa Luna G."/>
            <person name="Oliart Ros R.M."/>
        </authorList>
    </citation>
    <scope>NUCLEOTIDE SEQUENCE</scope>
    <source>
        <strain evidence="2">HT42</strain>
    </source>
</reference>
<gene>
    <name evidence="2" type="ORF">O3V59_12695</name>
</gene>
<protein>
    <submittedName>
        <fullName evidence="2">Metal-dependent hydrolase</fullName>
    </submittedName>
</protein>
<dbReference type="AlphaFoldDB" id="A0A9X3TRW1"/>
<dbReference type="Proteomes" id="UP001151071">
    <property type="component" value="Unassembled WGS sequence"/>
</dbReference>